<dbReference type="SUPFAM" id="SSF52540">
    <property type="entry name" value="P-loop containing nucleoside triphosphate hydrolases"/>
    <property type="match status" value="1"/>
</dbReference>
<evidence type="ECO:0000313" key="2">
    <source>
        <dbReference type="EMBL" id="RII79099.1"/>
    </source>
</evidence>
<dbReference type="Gene3D" id="3.40.50.300">
    <property type="entry name" value="P-loop containing nucleotide triphosphate hydrolases"/>
    <property type="match status" value="1"/>
</dbReference>
<dbReference type="AlphaFoldDB" id="A0A399MDE6"/>
<reference evidence="2 3" key="1">
    <citation type="submission" date="2018-08" db="EMBL/GenBank/DDBJ databases">
        <title>Draft genome sequence of the cyanotroph, Pseudomonas monteilii BCN3.</title>
        <authorList>
            <person name="Jones L.B."/>
            <person name="Kunz D.A."/>
        </authorList>
    </citation>
    <scope>NUCLEOTIDE SEQUENCE [LARGE SCALE GENOMIC DNA]</scope>
    <source>
        <strain evidence="2 3">BCN3</strain>
    </source>
</reference>
<dbReference type="InterPro" id="IPR003959">
    <property type="entry name" value="ATPase_AAA_core"/>
</dbReference>
<comment type="caution">
    <text evidence="2">The sequence shown here is derived from an EMBL/GenBank/DDBJ whole genome shotgun (WGS) entry which is preliminary data.</text>
</comment>
<dbReference type="GO" id="GO:0005524">
    <property type="term" value="F:ATP binding"/>
    <property type="evidence" value="ECO:0007669"/>
    <property type="project" value="InterPro"/>
</dbReference>
<name>A0A399MDE6_9PSED</name>
<dbReference type="RefSeq" id="WP_119369056.1">
    <property type="nucleotide sequence ID" value="NZ_QWLL01000012.1"/>
</dbReference>
<evidence type="ECO:0000313" key="3">
    <source>
        <dbReference type="Proteomes" id="UP000265875"/>
    </source>
</evidence>
<dbReference type="Proteomes" id="UP000265875">
    <property type="component" value="Unassembled WGS sequence"/>
</dbReference>
<dbReference type="Pfam" id="PF00004">
    <property type="entry name" value="AAA"/>
    <property type="match status" value="1"/>
</dbReference>
<accession>A0A399MDE6</accession>
<sequence length="84" mass="9175">MSNHSPRSCLVHGPSGCGKTTYAQAIAKALGLRDVLDNWTPGKPAPLLNTLLLSSERDPNWHFKGRAMTFDQAMQIARQQGTIV</sequence>
<dbReference type="GO" id="GO:0016887">
    <property type="term" value="F:ATP hydrolysis activity"/>
    <property type="evidence" value="ECO:0007669"/>
    <property type="project" value="InterPro"/>
</dbReference>
<organism evidence="2 3">
    <name type="scientific">Pseudomonas monteilii</name>
    <dbReference type="NCBI Taxonomy" id="76759"/>
    <lineage>
        <taxon>Bacteria</taxon>
        <taxon>Pseudomonadati</taxon>
        <taxon>Pseudomonadota</taxon>
        <taxon>Gammaproteobacteria</taxon>
        <taxon>Pseudomonadales</taxon>
        <taxon>Pseudomonadaceae</taxon>
        <taxon>Pseudomonas</taxon>
    </lineage>
</organism>
<proteinExistence type="predicted"/>
<dbReference type="EMBL" id="QWLL01000012">
    <property type="protein sequence ID" value="RII79099.1"/>
    <property type="molecule type" value="Genomic_DNA"/>
</dbReference>
<feature type="domain" description="ATPase AAA-type core" evidence="1">
    <location>
        <begin position="10"/>
        <end position="32"/>
    </location>
</feature>
<evidence type="ECO:0000259" key="1">
    <source>
        <dbReference type="Pfam" id="PF00004"/>
    </source>
</evidence>
<gene>
    <name evidence="2" type="ORF">D0894_05805</name>
</gene>
<protein>
    <submittedName>
        <fullName evidence="2">AAA family ATPase</fullName>
    </submittedName>
</protein>
<dbReference type="InterPro" id="IPR027417">
    <property type="entry name" value="P-loop_NTPase"/>
</dbReference>